<dbReference type="SUPFAM" id="SSF56042">
    <property type="entry name" value="PurM C-terminal domain-like"/>
    <property type="match status" value="1"/>
</dbReference>
<dbReference type="PANTHER" id="PTHR30270">
    <property type="entry name" value="THIAMINE-MONOPHOSPHATE KINASE"/>
    <property type="match status" value="1"/>
</dbReference>
<dbReference type="NCBIfam" id="TIGR01379">
    <property type="entry name" value="thiL"/>
    <property type="match status" value="1"/>
</dbReference>
<feature type="binding site" evidence="1">
    <location>
        <position position="132"/>
    </location>
    <ligand>
        <name>Mg(2+)</name>
        <dbReference type="ChEBI" id="CHEBI:18420"/>
        <label>1</label>
    </ligand>
</feature>
<dbReference type="EC" id="2.7.4.16" evidence="1"/>
<evidence type="ECO:0000259" key="3">
    <source>
        <dbReference type="Pfam" id="PF02769"/>
    </source>
</evidence>
<dbReference type="OrthoDB" id="9802811at2"/>
<dbReference type="GO" id="GO:0005524">
    <property type="term" value="F:ATP binding"/>
    <property type="evidence" value="ECO:0007669"/>
    <property type="project" value="UniProtKB-UniRule"/>
</dbReference>
<feature type="binding site" evidence="1">
    <location>
        <position position="62"/>
    </location>
    <ligand>
        <name>substrate</name>
    </ligand>
</feature>
<keyword evidence="1" id="KW-0067">ATP-binding</keyword>
<dbReference type="GO" id="GO:0009030">
    <property type="term" value="F:thiamine-phosphate kinase activity"/>
    <property type="evidence" value="ECO:0007669"/>
    <property type="project" value="UniProtKB-UniRule"/>
</dbReference>
<dbReference type="SUPFAM" id="SSF55326">
    <property type="entry name" value="PurM N-terminal domain-like"/>
    <property type="match status" value="1"/>
</dbReference>
<feature type="binding site" evidence="1">
    <location>
        <position position="55"/>
    </location>
    <ligand>
        <name>Mg(2+)</name>
        <dbReference type="ChEBI" id="CHEBI:18420"/>
        <label>1</label>
    </ligand>
</feature>
<protein>
    <recommendedName>
        <fullName evidence="1">Thiamine-monophosphate kinase</fullName>
        <shortName evidence="1">TMP kinase</shortName>
        <shortName evidence="1">Thiamine-phosphate kinase</shortName>
        <ecNumber evidence="1">2.7.4.16</ecNumber>
    </recommendedName>
</protein>
<comment type="pathway">
    <text evidence="1">Cofactor biosynthesis; thiamine diphosphate biosynthesis; thiamine diphosphate from thiamine phosphate: step 1/1.</text>
</comment>
<dbReference type="HAMAP" id="MF_02128">
    <property type="entry name" value="TMP_kinase"/>
    <property type="match status" value="1"/>
</dbReference>
<feature type="binding site" evidence="1">
    <location>
        <position position="226"/>
    </location>
    <ligand>
        <name>ATP</name>
        <dbReference type="ChEBI" id="CHEBI:30616"/>
    </ligand>
</feature>
<dbReference type="EMBL" id="JGYD01000010">
    <property type="protein sequence ID" value="KSV18786.1"/>
    <property type="molecule type" value="Genomic_DNA"/>
</dbReference>
<keyword evidence="1" id="KW-0808">Transferase</keyword>
<dbReference type="PANTHER" id="PTHR30270:SF0">
    <property type="entry name" value="THIAMINE-MONOPHOSPHATE KINASE"/>
    <property type="match status" value="1"/>
</dbReference>
<feature type="binding site" evidence="1">
    <location>
        <position position="84"/>
    </location>
    <ligand>
        <name>Mg(2+)</name>
        <dbReference type="ChEBI" id="CHEBI:18420"/>
        <label>4</label>
    </ligand>
</feature>
<evidence type="ECO:0000256" key="1">
    <source>
        <dbReference type="HAMAP-Rule" id="MF_02128"/>
    </source>
</evidence>
<keyword evidence="1 4" id="KW-0418">Kinase</keyword>
<dbReference type="CDD" id="cd02194">
    <property type="entry name" value="ThiL"/>
    <property type="match status" value="1"/>
</dbReference>
<evidence type="ECO:0000313" key="5">
    <source>
        <dbReference type="Proteomes" id="UP000053577"/>
    </source>
</evidence>
<dbReference type="AlphaFoldDB" id="A0A0V8M4U0"/>
<dbReference type="InterPro" id="IPR010918">
    <property type="entry name" value="PurM-like_C_dom"/>
</dbReference>
<dbReference type="Pfam" id="PF00586">
    <property type="entry name" value="AIRS"/>
    <property type="match status" value="1"/>
</dbReference>
<name>A0A0V8M4U0_9CHLR</name>
<feature type="domain" description="PurM-like C-terminal" evidence="3">
    <location>
        <begin position="163"/>
        <end position="312"/>
    </location>
</feature>
<comment type="function">
    <text evidence="1">Catalyzes the ATP-dependent phosphorylation of thiamine-monophosphate (TMP) to form thiamine-pyrophosphate (TPP), the active form of vitamin B1.</text>
</comment>
<dbReference type="GO" id="GO:0009229">
    <property type="term" value="P:thiamine diphosphate biosynthetic process"/>
    <property type="evidence" value="ECO:0007669"/>
    <property type="project" value="UniProtKB-UniRule"/>
</dbReference>
<dbReference type="RefSeq" id="WP_058292216.1">
    <property type="nucleotide sequence ID" value="NZ_JGYD01000010.1"/>
</dbReference>
<feature type="binding site" evidence="1">
    <location>
        <position position="40"/>
    </location>
    <ligand>
        <name>Mg(2+)</name>
        <dbReference type="ChEBI" id="CHEBI:18420"/>
        <label>3</label>
    </ligand>
</feature>
<feature type="binding site" evidence="1">
    <location>
        <position position="227"/>
    </location>
    <ligand>
        <name>Mg(2+)</name>
        <dbReference type="ChEBI" id="CHEBI:18420"/>
        <label>5</label>
    </ligand>
</feature>
<gene>
    <name evidence="1" type="primary">thiL</name>
    <name evidence="4" type="ORF">DA01_02065</name>
</gene>
<dbReference type="InterPro" id="IPR036676">
    <property type="entry name" value="PurM-like_C_sf"/>
</dbReference>
<feature type="binding site" evidence="1">
    <location>
        <position position="53"/>
    </location>
    <ligand>
        <name>Mg(2+)</name>
        <dbReference type="ChEBI" id="CHEBI:18420"/>
        <label>4</label>
    </ligand>
</feature>
<feature type="domain" description="PurM-like N-terminal" evidence="2">
    <location>
        <begin position="38"/>
        <end position="147"/>
    </location>
</feature>
<feature type="binding site" evidence="1">
    <location>
        <position position="55"/>
    </location>
    <ligand>
        <name>Mg(2+)</name>
        <dbReference type="ChEBI" id="CHEBI:18420"/>
        <label>2</label>
    </ligand>
</feature>
<feature type="binding site" evidence="1">
    <location>
        <position position="329"/>
    </location>
    <ligand>
        <name>substrate</name>
    </ligand>
</feature>
<sequence>MKVSDIGECQLIDQLNKLLHQETDETTPARQNLILDIGDDAAVFRPQGYQLVTVDSLIENVHFNRSMLNWADLGYKALAINLSDIAAMGGAPQYAIVNIDLPPDTLVSSVTDCYNAMRSLADKYQTAIIAGDTNQSSLINLAVTLLGSAENPDKLLTRNTALPGQKIAVTGYLGNAAAGLDMLLNQTEVPDESREIFYRSFYRPEPRINEARLLVKEGVRCCIDISDGLAADLLHILRQSRVSARIELERLPVHPNLRLCCPLQAQNMALYGGEDYELLFTAPAKVIEQISAQSGIPVTIIGEIIPGKPDELKLVDKDGRALQPEKNGWEHFKKPK</sequence>
<keyword evidence="1" id="KW-0460">Magnesium</keyword>
<feature type="binding site" evidence="1">
    <location>
        <position position="114"/>
    </location>
    <ligand>
        <name>ATP</name>
        <dbReference type="ChEBI" id="CHEBI:30616"/>
    </ligand>
</feature>
<dbReference type="Gene3D" id="3.90.650.10">
    <property type="entry name" value="PurM-like C-terminal domain"/>
    <property type="match status" value="1"/>
</dbReference>
<evidence type="ECO:0000259" key="2">
    <source>
        <dbReference type="Pfam" id="PF00586"/>
    </source>
</evidence>
<proteinExistence type="inferred from homology"/>
<dbReference type="Pfam" id="PF02769">
    <property type="entry name" value="AIRS_C"/>
    <property type="match status" value="1"/>
</dbReference>
<dbReference type="Gene3D" id="3.30.1330.10">
    <property type="entry name" value="PurM-like, N-terminal domain"/>
    <property type="match status" value="1"/>
</dbReference>
<feature type="binding site" evidence="1">
    <location>
        <begin position="131"/>
        <end position="132"/>
    </location>
    <ligand>
        <name>ATP</name>
        <dbReference type="ChEBI" id="CHEBI:30616"/>
    </ligand>
</feature>
<comment type="catalytic activity">
    <reaction evidence="1">
        <text>thiamine phosphate + ATP = thiamine diphosphate + ADP</text>
        <dbReference type="Rhea" id="RHEA:15913"/>
        <dbReference type="ChEBI" id="CHEBI:30616"/>
        <dbReference type="ChEBI" id="CHEBI:37575"/>
        <dbReference type="ChEBI" id="CHEBI:58937"/>
        <dbReference type="ChEBI" id="CHEBI:456216"/>
        <dbReference type="EC" id="2.7.4.16"/>
    </reaction>
</comment>
<dbReference type="PIRSF" id="PIRSF005303">
    <property type="entry name" value="Thiam_monoph_kin"/>
    <property type="match status" value="1"/>
</dbReference>
<dbReference type="PATRIC" id="fig|61435.5.peg.419"/>
<comment type="miscellaneous">
    <text evidence="1">Reaction mechanism of ThiL seems to utilize a direct, inline transfer of the gamma-phosphate of ATP to TMP rather than a phosphorylated enzyme intermediate.</text>
</comment>
<dbReference type="InterPro" id="IPR036921">
    <property type="entry name" value="PurM-like_N_sf"/>
</dbReference>
<feature type="binding site" evidence="1">
    <location>
        <position position="40"/>
    </location>
    <ligand>
        <name>Mg(2+)</name>
        <dbReference type="ChEBI" id="CHEBI:18420"/>
        <label>4</label>
    </ligand>
</feature>
<dbReference type="GO" id="GO:0009228">
    <property type="term" value="P:thiamine biosynthetic process"/>
    <property type="evidence" value="ECO:0007669"/>
    <property type="project" value="UniProtKB-KW"/>
</dbReference>
<feature type="binding site" evidence="1">
    <location>
        <position position="84"/>
    </location>
    <ligand>
        <name>Mg(2+)</name>
        <dbReference type="ChEBI" id="CHEBI:18420"/>
        <label>2</label>
    </ligand>
</feature>
<keyword evidence="1" id="KW-0547">Nucleotide-binding</keyword>
<dbReference type="InterPro" id="IPR016188">
    <property type="entry name" value="PurM-like_N"/>
</dbReference>
<keyword evidence="1" id="KW-0784">Thiamine biosynthesis</keyword>
<dbReference type="InterPro" id="IPR006283">
    <property type="entry name" value="ThiL-like"/>
</dbReference>
<comment type="similarity">
    <text evidence="1">Belongs to the thiamine-monophosphate kinase family.</text>
</comment>
<dbReference type="UniPathway" id="UPA00060">
    <property type="reaction ID" value="UER00142"/>
</dbReference>
<feature type="binding site" evidence="1">
    <location>
        <position position="158"/>
    </location>
    <ligand>
        <name>ATP</name>
        <dbReference type="ChEBI" id="CHEBI:30616"/>
    </ligand>
</feature>
<evidence type="ECO:0000313" key="4">
    <source>
        <dbReference type="EMBL" id="KSV18786.1"/>
    </source>
</evidence>
<feature type="binding site" evidence="1">
    <location>
        <position position="274"/>
    </location>
    <ligand>
        <name>substrate</name>
    </ligand>
</feature>
<feature type="binding site" evidence="1">
    <location>
        <position position="224"/>
    </location>
    <ligand>
        <name>Mg(2+)</name>
        <dbReference type="ChEBI" id="CHEBI:18420"/>
        <label>3</label>
    </ligand>
</feature>
<keyword evidence="1" id="KW-0479">Metal-binding</keyword>
<feature type="binding site" evidence="1">
    <location>
        <position position="84"/>
    </location>
    <ligand>
        <name>Mg(2+)</name>
        <dbReference type="ChEBI" id="CHEBI:18420"/>
        <label>3</label>
    </ligand>
</feature>
<dbReference type="GO" id="GO:0000287">
    <property type="term" value="F:magnesium ion binding"/>
    <property type="evidence" value="ECO:0007669"/>
    <property type="project" value="UniProtKB-UniRule"/>
</dbReference>
<dbReference type="Proteomes" id="UP000053577">
    <property type="component" value="Unassembled WGS sequence"/>
</dbReference>
<comment type="caution">
    <text evidence="4">The sequence shown here is derived from an EMBL/GenBank/DDBJ whole genome shotgun (WGS) entry which is preliminary data.</text>
</comment>
<accession>A0A0V8M4U0</accession>
<comment type="caution">
    <text evidence="1">Lacks conserved residue(s) required for the propagation of feature annotation.</text>
</comment>
<reference evidence="4 5" key="1">
    <citation type="journal article" date="2015" name="Sci. Rep.">
        <title>A comparative genomics and reductive dehalogenase gene transcription study of two chloroethene-respiring bacteria, Dehalococcoides mccartyi strains MB and 11a.</title>
        <authorList>
            <person name="Low A."/>
            <person name="Shen Z."/>
            <person name="Cheng D."/>
            <person name="Rogers M.J."/>
            <person name="Lee P.K."/>
            <person name="He J."/>
        </authorList>
    </citation>
    <scope>NUCLEOTIDE SEQUENCE [LARGE SCALE GENOMIC DNA]</scope>
    <source>
        <strain evidence="4 5">MB</strain>
    </source>
</reference>
<organism evidence="4 5">
    <name type="scientific">Dehalococcoides mccartyi</name>
    <dbReference type="NCBI Taxonomy" id="61435"/>
    <lineage>
        <taxon>Bacteria</taxon>
        <taxon>Bacillati</taxon>
        <taxon>Chloroflexota</taxon>
        <taxon>Dehalococcoidia</taxon>
        <taxon>Dehalococcoidales</taxon>
        <taxon>Dehalococcoidaceae</taxon>
        <taxon>Dehalococcoides</taxon>
    </lineage>
</organism>